<evidence type="ECO:0000256" key="4">
    <source>
        <dbReference type="ARBA" id="ARBA00022692"/>
    </source>
</evidence>
<protein>
    <submittedName>
        <fullName evidence="9">ABC transporter permease</fullName>
    </submittedName>
</protein>
<dbReference type="Pfam" id="PF12911">
    <property type="entry name" value="OppC_N"/>
    <property type="match status" value="1"/>
</dbReference>
<organism evidence="9 10">
    <name type="scientific">Enorma phocaeensis</name>
    <dbReference type="NCBI Taxonomy" id="1871019"/>
    <lineage>
        <taxon>Bacteria</taxon>
        <taxon>Bacillati</taxon>
        <taxon>Actinomycetota</taxon>
        <taxon>Coriobacteriia</taxon>
        <taxon>Coriobacteriales</taxon>
        <taxon>Coriobacteriaceae</taxon>
        <taxon>Enorma</taxon>
    </lineage>
</organism>
<reference evidence="9" key="1">
    <citation type="journal article" date="2021" name="PeerJ">
        <title>Extensive microbial diversity within the chicken gut microbiome revealed by metagenomics and culture.</title>
        <authorList>
            <person name="Gilroy R."/>
            <person name="Ravi A."/>
            <person name="Getino M."/>
            <person name="Pursley I."/>
            <person name="Horton D.L."/>
            <person name="Alikhan N.F."/>
            <person name="Baker D."/>
            <person name="Gharbi K."/>
            <person name="Hall N."/>
            <person name="Watson M."/>
            <person name="Adriaenssens E.M."/>
            <person name="Foster-Nyarko E."/>
            <person name="Jarju S."/>
            <person name="Secka A."/>
            <person name="Antonio M."/>
            <person name="Oren A."/>
            <person name="Chaudhuri R.R."/>
            <person name="La Ragione R."/>
            <person name="Hildebrand F."/>
            <person name="Pallen M.J."/>
        </authorList>
    </citation>
    <scope>NUCLEOTIDE SEQUENCE</scope>
    <source>
        <strain evidence="9">ChiHjej13B12-9602</strain>
    </source>
</reference>
<keyword evidence="6 7" id="KW-0472">Membrane</keyword>
<dbReference type="PANTHER" id="PTHR43386">
    <property type="entry name" value="OLIGOPEPTIDE TRANSPORT SYSTEM PERMEASE PROTEIN APPC"/>
    <property type="match status" value="1"/>
</dbReference>
<keyword evidence="4 7" id="KW-0812">Transmembrane</keyword>
<dbReference type="EMBL" id="DYUZ01000012">
    <property type="protein sequence ID" value="HJG36821.1"/>
    <property type="molecule type" value="Genomic_DNA"/>
</dbReference>
<comment type="caution">
    <text evidence="9">The sequence shown here is derived from an EMBL/GenBank/DDBJ whole genome shotgun (WGS) entry which is preliminary data.</text>
</comment>
<dbReference type="RefSeq" id="WP_273189212.1">
    <property type="nucleotide sequence ID" value="NZ_DYUZ01000012.1"/>
</dbReference>
<dbReference type="GO" id="GO:0005886">
    <property type="term" value="C:plasma membrane"/>
    <property type="evidence" value="ECO:0007669"/>
    <property type="project" value="UniProtKB-SubCell"/>
</dbReference>
<dbReference type="AlphaFoldDB" id="A0A921IUD5"/>
<dbReference type="InterPro" id="IPR035906">
    <property type="entry name" value="MetI-like_sf"/>
</dbReference>
<dbReference type="Gene3D" id="1.10.3720.10">
    <property type="entry name" value="MetI-like"/>
    <property type="match status" value="1"/>
</dbReference>
<evidence type="ECO:0000256" key="6">
    <source>
        <dbReference type="ARBA" id="ARBA00023136"/>
    </source>
</evidence>
<proteinExistence type="inferred from homology"/>
<dbReference type="InterPro" id="IPR050366">
    <property type="entry name" value="BP-dependent_transpt_permease"/>
</dbReference>
<dbReference type="GO" id="GO:0055085">
    <property type="term" value="P:transmembrane transport"/>
    <property type="evidence" value="ECO:0007669"/>
    <property type="project" value="InterPro"/>
</dbReference>
<sequence>MAATENKGSALGVEAQLEMVRRERKANNAWHKLSRNKMAVVGLVIVVVMVLMAVFANQLSPYDPNAIDMTNAYAAPGSEGHIFGTDNYGRDLLSRIIFGARISIFVAVGGTLVGAFIGVLVGLVAGFFGGLLDSIIMRVMDGMMSFPFVLLALILMTILGQGAINVVIALGIGNIPYFARVVRGQVHIVKNEEYCNAERVLGASPARILFTHILPNAMSPIIVYFTLNVASAIISEAALSFLGMGITPPTASWGNILSGGRTCLRTSPHIATISGLFILITVLGFNLLGDGIRDVFDPKQKQ</sequence>
<evidence type="ECO:0000256" key="1">
    <source>
        <dbReference type="ARBA" id="ARBA00004651"/>
    </source>
</evidence>
<keyword evidence="2 7" id="KW-0813">Transport</keyword>
<comment type="similarity">
    <text evidence="7">Belongs to the binding-protein-dependent transport system permease family.</text>
</comment>
<feature type="domain" description="ABC transmembrane type-1" evidence="8">
    <location>
        <begin position="100"/>
        <end position="289"/>
    </location>
</feature>
<feature type="transmembrane region" description="Helical" evidence="7">
    <location>
        <begin position="102"/>
        <end position="128"/>
    </location>
</feature>
<feature type="transmembrane region" description="Helical" evidence="7">
    <location>
        <begin position="221"/>
        <end position="246"/>
    </location>
</feature>
<feature type="transmembrane region" description="Helical" evidence="7">
    <location>
        <begin position="38"/>
        <end position="56"/>
    </location>
</feature>
<feature type="transmembrane region" description="Helical" evidence="7">
    <location>
        <begin position="148"/>
        <end position="173"/>
    </location>
</feature>
<accession>A0A921IUD5</accession>
<feature type="transmembrane region" description="Helical" evidence="7">
    <location>
        <begin position="266"/>
        <end position="289"/>
    </location>
</feature>
<reference evidence="9" key="2">
    <citation type="submission" date="2021-09" db="EMBL/GenBank/DDBJ databases">
        <authorList>
            <person name="Gilroy R."/>
        </authorList>
    </citation>
    <scope>NUCLEOTIDE SEQUENCE</scope>
    <source>
        <strain evidence="9">ChiHjej13B12-9602</strain>
    </source>
</reference>
<evidence type="ECO:0000259" key="8">
    <source>
        <dbReference type="PROSITE" id="PS50928"/>
    </source>
</evidence>
<dbReference type="InterPro" id="IPR025966">
    <property type="entry name" value="OppC_N"/>
</dbReference>
<evidence type="ECO:0000256" key="7">
    <source>
        <dbReference type="RuleBase" id="RU363032"/>
    </source>
</evidence>
<dbReference type="SUPFAM" id="SSF161098">
    <property type="entry name" value="MetI-like"/>
    <property type="match status" value="1"/>
</dbReference>
<comment type="subcellular location">
    <subcellularLocation>
        <location evidence="1 7">Cell membrane</location>
        <topology evidence="1 7">Multi-pass membrane protein</topology>
    </subcellularLocation>
</comment>
<evidence type="ECO:0000256" key="5">
    <source>
        <dbReference type="ARBA" id="ARBA00022989"/>
    </source>
</evidence>
<dbReference type="Proteomes" id="UP000753256">
    <property type="component" value="Unassembled WGS sequence"/>
</dbReference>
<dbReference type="CDD" id="cd06261">
    <property type="entry name" value="TM_PBP2"/>
    <property type="match status" value="1"/>
</dbReference>
<gene>
    <name evidence="9" type="ORF">K8V70_03010</name>
</gene>
<evidence type="ECO:0000256" key="3">
    <source>
        <dbReference type="ARBA" id="ARBA00022475"/>
    </source>
</evidence>
<evidence type="ECO:0000313" key="9">
    <source>
        <dbReference type="EMBL" id="HJG36821.1"/>
    </source>
</evidence>
<evidence type="ECO:0000313" key="10">
    <source>
        <dbReference type="Proteomes" id="UP000753256"/>
    </source>
</evidence>
<dbReference type="PROSITE" id="PS50928">
    <property type="entry name" value="ABC_TM1"/>
    <property type="match status" value="1"/>
</dbReference>
<keyword evidence="3" id="KW-1003">Cell membrane</keyword>
<name>A0A921IUD5_9ACTN</name>
<dbReference type="InterPro" id="IPR000515">
    <property type="entry name" value="MetI-like"/>
</dbReference>
<dbReference type="Pfam" id="PF00528">
    <property type="entry name" value="BPD_transp_1"/>
    <property type="match status" value="1"/>
</dbReference>
<dbReference type="PANTHER" id="PTHR43386:SF1">
    <property type="entry name" value="D,D-DIPEPTIDE TRANSPORT SYSTEM PERMEASE PROTEIN DDPC-RELATED"/>
    <property type="match status" value="1"/>
</dbReference>
<keyword evidence="5 7" id="KW-1133">Transmembrane helix</keyword>
<evidence type="ECO:0000256" key="2">
    <source>
        <dbReference type="ARBA" id="ARBA00022448"/>
    </source>
</evidence>